<protein>
    <submittedName>
        <fullName evidence="2">Uncharacterized protein</fullName>
    </submittedName>
</protein>
<evidence type="ECO:0000313" key="2">
    <source>
        <dbReference type="EMBL" id="KAK5642678.1"/>
    </source>
</evidence>
<dbReference type="AlphaFoldDB" id="A0AAN7VC63"/>
<gene>
    <name evidence="2" type="ORF">RI129_008845</name>
</gene>
<evidence type="ECO:0000256" key="1">
    <source>
        <dbReference type="SAM" id="SignalP"/>
    </source>
</evidence>
<keyword evidence="1" id="KW-0732">Signal</keyword>
<sequence length="132" mass="15337">MPVIITLLLLVHGGMFEEAQESCNKYIKRFREDYARKYSRIKTMEDVSFGLLVASDPYISSLRRLPQQSKRSLSPVAYCSIQMQRFLRRVKKNQQITTPNSPMTHPTDFISNLHFIILFISCSVKNTLCECK</sequence>
<dbReference type="Proteomes" id="UP001329430">
    <property type="component" value="Chromosome 6"/>
</dbReference>
<feature type="signal peptide" evidence="1">
    <location>
        <begin position="1"/>
        <end position="16"/>
    </location>
</feature>
<name>A0AAN7VC63_9COLE</name>
<keyword evidence="3" id="KW-1185">Reference proteome</keyword>
<comment type="caution">
    <text evidence="2">The sequence shown here is derived from an EMBL/GenBank/DDBJ whole genome shotgun (WGS) entry which is preliminary data.</text>
</comment>
<organism evidence="2 3">
    <name type="scientific">Pyrocoelia pectoralis</name>
    <dbReference type="NCBI Taxonomy" id="417401"/>
    <lineage>
        <taxon>Eukaryota</taxon>
        <taxon>Metazoa</taxon>
        <taxon>Ecdysozoa</taxon>
        <taxon>Arthropoda</taxon>
        <taxon>Hexapoda</taxon>
        <taxon>Insecta</taxon>
        <taxon>Pterygota</taxon>
        <taxon>Neoptera</taxon>
        <taxon>Endopterygota</taxon>
        <taxon>Coleoptera</taxon>
        <taxon>Polyphaga</taxon>
        <taxon>Elateriformia</taxon>
        <taxon>Elateroidea</taxon>
        <taxon>Lampyridae</taxon>
        <taxon>Lampyrinae</taxon>
        <taxon>Pyrocoelia</taxon>
    </lineage>
</organism>
<proteinExistence type="predicted"/>
<dbReference type="EMBL" id="JAVRBK010000006">
    <property type="protein sequence ID" value="KAK5642678.1"/>
    <property type="molecule type" value="Genomic_DNA"/>
</dbReference>
<evidence type="ECO:0000313" key="3">
    <source>
        <dbReference type="Proteomes" id="UP001329430"/>
    </source>
</evidence>
<reference evidence="2 3" key="1">
    <citation type="journal article" date="2024" name="Insects">
        <title>An Improved Chromosome-Level Genome Assembly of the Firefly Pyrocoelia pectoralis.</title>
        <authorList>
            <person name="Fu X."/>
            <person name="Meyer-Rochow V.B."/>
            <person name="Ballantyne L."/>
            <person name="Zhu X."/>
        </authorList>
    </citation>
    <scope>NUCLEOTIDE SEQUENCE [LARGE SCALE GENOMIC DNA]</scope>
    <source>
        <strain evidence="2">XCY_ONT2</strain>
    </source>
</reference>
<feature type="chain" id="PRO_5042958286" evidence="1">
    <location>
        <begin position="17"/>
        <end position="132"/>
    </location>
</feature>
<accession>A0AAN7VC63</accession>